<dbReference type="STRING" id="1121387.GCA_000429885_00552"/>
<comment type="similarity">
    <text evidence="1">Belongs to the ArsC family.</text>
</comment>
<evidence type="ECO:0000313" key="2">
    <source>
        <dbReference type="EMBL" id="SNV25110.1"/>
    </source>
</evidence>
<name>A0A239VTG3_9MICO</name>
<dbReference type="PANTHER" id="PTHR30041">
    <property type="entry name" value="ARSENATE REDUCTASE"/>
    <property type="match status" value="1"/>
</dbReference>
<dbReference type="Gene3D" id="3.40.30.10">
    <property type="entry name" value="Glutaredoxin"/>
    <property type="match status" value="1"/>
</dbReference>
<proteinExistence type="inferred from homology"/>
<dbReference type="KEGG" id="dco:SAMEA4475696_2184"/>
<dbReference type="EMBL" id="LT906453">
    <property type="protein sequence ID" value="SNV25110.1"/>
    <property type="molecule type" value="Genomic_DNA"/>
</dbReference>
<dbReference type="PROSITE" id="PS51353">
    <property type="entry name" value="ARSC"/>
    <property type="match status" value="1"/>
</dbReference>
<evidence type="ECO:0000313" key="3">
    <source>
        <dbReference type="Proteomes" id="UP000242637"/>
    </source>
</evidence>
<organism evidence="2 3">
    <name type="scientific">Dermatophilus congolensis</name>
    <dbReference type="NCBI Taxonomy" id="1863"/>
    <lineage>
        <taxon>Bacteria</taxon>
        <taxon>Bacillati</taxon>
        <taxon>Actinomycetota</taxon>
        <taxon>Actinomycetes</taxon>
        <taxon>Micrococcales</taxon>
        <taxon>Dermatophilaceae</taxon>
        <taxon>Dermatophilus</taxon>
    </lineage>
</organism>
<dbReference type="InterPro" id="IPR006660">
    <property type="entry name" value="Arsenate_reductase-like"/>
</dbReference>
<sequence length="123" mass="13631">MTMENTILHNPRCSTSRPALAELENAGIKHDIVRYLDTPLNKQQTLDLLSKLEDAPADLIRRDNTFTQLGLSDNDIDTAQKVAALIAKHPALMQRPVLIAANRAIIGRPKDRVPAFIAEITQP</sequence>
<evidence type="ECO:0000256" key="1">
    <source>
        <dbReference type="PROSITE-ProRule" id="PRU01282"/>
    </source>
</evidence>
<dbReference type="SUPFAM" id="SSF52833">
    <property type="entry name" value="Thioredoxin-like"/>
    <property type="match status" value="1"/>
</dbReference>
<dbReference type="InterPro" id="IPR036249">
    <property type="entry name" value="Thioredoxin-like_sf"/>
</dbReference>
<protein>
    <submittedName>
        <fullName evidence="2">Arsenate reductase</fullName>
    </submittedName>
</protein>
<dbReference type="AlphaFoldDB" id="A0A239VTG3"/>
<dbReference type="Proteomes" id="UP000242637">
    <property type="component" value="Chromosome 1"/>
</dbReference>
<keyword evidence="3" id="KW-1185">Reference proteome</keyword>
<dbReference type="PANTHER" id="PTHR30041:SF4">
    <property type="entry name" value="ARSENATE REDUCTASE"/>
    <property type="match status" value="1"/>
</dbReference>
<accession>A0A239VTG3</accession>
<gene>
    <name evidence="2" type="primary">yfgD</name>
    <name evidence="2" type="ORF">SAMEA4475696_02184</name>
</gene>
<dbReference type="Pfam" id="PF03960">
    <property type="entry name" value="ArsC"/>
    <property type="match status" value="1"/>
</dbReference>
<reference evidence="2 3" key="1">
    <citation type="submission" date="2017-06" db="EMBL/GenBank/DDBJ databases">
        <authorList>
            <consortium name="Pathogen Informatics"/>
        </authorList>
    </citation>
    <scope>NUCLEOTIDE SEQUENCE [LARGE SCALE GENOMIC DNA]</scope>
    <source>
        <strain evidence="2 3">NCTC13039</strain>
    </source>
</reference>